<keyword evidence="5" id="KW-0812">Transmembrane</keyword>
<dbReference type="PANTHER" id="PTHR47245:SF2">
    <property type="entry name" value="PEPTIDYL-PROLYL CIS-TRANS ISOMERASE HP_0175-RELATED"/>
    <property type="match status" value="1"/>
</dbReference>
<dbReference type="SMART" id="SM00028">
    <property type="entry name" value="TPR"/>
    <property type="match status" value="4"/>
</dbReference>
<dbReference type="Pfam" id="PF13616">
    <property type="entry name" value="Rotamase_3"/>
    <property type="match status" value="1"/>
</dbReference>
<dbReference type="PANTHER" id="PTHR47245">
    <property type="entry name" value="PEPTIDYLPROLYL ISOMERASE"/>
    <property type="match status" value="1"/>
</dbReference>
<evidence type="ECO:0000256" key="1">
    <source>
        <dbReference type="PROSITE-ProRule" id="PRU00278"/>
    </source>
</evidence>
<evidence type="ECO:0000313" key="7">
    <source>
        <dbReference type="EMBL" id="OCL25141.1"/>
    </source>
</evidence>
<evidence type="ECO:0000256" key="3">
    <source>
        <dbReference type="SAM" id="Coils"/>
    </source>
</evidence>
<dbReference type="InterPro" id="IPR046357">
    <property type="entry name" value="PPIase_dom_sf"/>
</dbReference>
<keyword evidence="3" id="KW-0175">Coiled coil</keyword>
<dbReference type="PROSITE" id="PS01096">
    <property type="entry name" value="PPIC_PPIASE_1"/>
    <property type="match status" value="1"/>
</dbReference>
<evidence type="ECO:0000256" key="4">
    <source>
        <dbReference type="SAM" id="MobiDB-lite"/>
    </source>
</evidence>
<keyword evidence="8" id="KW-1185">Reference proteome</keyword>
<keyword evidence="1" id="KW-0413">Isomerase</keyword>
<protein>
    <recommendedName>
        <fullName evidence="6">PpiC domain-containing protein</fullName>
    </recommendedName>
</protein>
<dbReference type="Gene3D" id="1.25.40.10">
    <property type="entry name" value="Tetratricopeptide repeat domain"/>
    <property type="match status" value="2"/>
</dbReference>
<keyword evidence="5" id="KW-0472">Membrane</keyword>
<dbReference type="Gene3D" id="1.10.4030.10">
    <property type="entry name" value="Porin chaperone SurA, peptide-binding domain"/>
    <property type="match status" value="1"/>
</dbReference>
<name>A0A1C0A4T2_9FIRM</name>
<dbReference type="Pfam" id="PF13181">
    <property type="entry name" value="TPR_8"/>
    <property type="match status" value="1"/>
</dbReference>
<dbReference type="InterPro" id="IPR050245">
    <property type="entry name" value="PrsA_foldase"/>
</dbReference>
<dbReference type="Gene3D" id="3.10.50.40">
    <property type="match status" value="1"/>
</dbReference>
<gene>
    <name evidence="7" type="ORF">U472_12235</name>
</gene>
<evidence type="ECO:0000256" key="5">
    <source>
        <dbReference type="SAM" id="Phobius"/>
    </source>
</evidence>
<keyword evidence="2" id="KW-0802">TPR repeat</keyword>
<comment type="caution">
    <text evidence="7">The sequence shown here is derived from an EMBL/GenBank/DDBJ whole genome shotgun (WGS) entry which is preliminary data.</text>
</comment>
<dbReference type="InterPro" id="IPR023058">
    <property type="entry name" value="PPIase_PpiC_CS"/>
</dbReference>
<dbReference type="PROSITE" id="PS50198">
    <property type="entry name" value="PPIC_PPIASE_2"/>
    <property type="match status" value="1"/>
</dbReference>
<feature type="repeat" description="TPR" evidence="2">
    <location>
        <begin position="396"/>
        <end position="429"/>
    </location>
</feature>
<dbReference type="InterPro" id="IPR019734">
    <property type="entry name" value="TPR_rpt"/>
</dbReference>
<dbReference type="Proteomes" id="UP000093514">
    <property type="component" value="Unassembled WGS sequence"/>
</dbReference>
<dbReference type="EMBL" id="LWDV01000010">
    <property type="protein sequence ID" value="OCL25141.1"/>
    <property type="molecule type" value="Genomic_DNA"/>
</dbReference>
<dbReference type="InterPro" id="IPR027304">
    <property type="entry name" value="Trigger_fact/SurA_dom_sf"/>
</dbReference>
<dbReference type="OrthoDB" id="14196at2"/>
<dbReference type="SUPFAM" id="SSF54534">
    <property type="entry name" value="FKBP-like"/>
    <property type="match status" value="1"/>
</dbReference>
<proteinExistence type="predicted"/>
<dbReference type="GO" id="GO:0003755">
    <property type="term" value="F:peptidyl-prolyl cis-trans isomerase activity"/>
    <property type="evidence" value="ECO:0007669"/>
    <property type="project" value="UniProtKB-KW"/>
</dbReference>
<feature type="coiled-coil region" evidence="3">
    <location>
        <begin position="283"/>
        <end position="310"/>
    </location>
</feature>
<reference evidence="7 8" key="2">
    <citation type="submission" date="2016-08" db="EMBL/GenBank/DDBJ databases">
        <title>Orenia metallireducens sp. nov. strain Z6, a Novel Metal-reducing Firmicute from the Deep Subsurface.</title>
        <authorList>
            <person name="Maxim B.I."/>
            <person name="Kenneth K."/>
            <person name="Flynn T.M."/>
            <person name="Oloughlin E.J."/>
            <person name="Locke R.A."/>
            <person name="Weber J.R."/>
            <person name="Egan S.M."/>
            <person name="Mackie R.I."/>
            <person name="Cann I.K."/>
        </authorList>
    </citation>
    <scope>NUCLEOTIDE SEQUENCE [LARGE SCALE GENOMIC DNA]</scope>
    <source>
        <strain evidence="7 8">Z6</strain>
    </source>
</reference>
<dbReference type="SUPFAM" id="SSF48452">
    <property type="entry name" value="TPR-like"/>
    <property type="match status" value="1"/>
</dbReference>
<feature type="repeat" description="TPR" evidence="2">
    <location>
        <begin position="362"/>
        <end position="395"/>
    </location>
</feature>
<dbReference type="SUPFAM" id="SSF109998">
    <property type="entry name" value="Triger factor/SurA peptide-binding domain-like"/>
    <property type="match status" value="1"/>
</dbReference>
<keyword evidence="1" id="KW-0697">Rotamase</keyword>
<evidence type="ECO:0000259" key="6">
    <source>
        <dbReference type="PROSITE" id="PS50198"/>
    </source>
</evidence>
<dbReference type="RefSeq" id="WP_068718952.1">
    <property type="nucleotide sequence ID" value="NZ_LWDV01000010.1"/>
</dbReference>
<organism evidence="7 8">
    <name type="scientific">Orenia metallireducens</name>
    <dbReference type="NCBI Taxonomy" id="1413210"/>
    <lineage>
        <taxon>Bacteria</taxon>
        <taxon>Bacillati</taxon>
        <taxon>Bacillota</taxon>
        <taxon>Clostridia</taxon>
        <taxon>Halanaerobiales</taxon>
        <taxon>Halobacteroidaceae</taxon>
        <taxon>Orenia</taxon>
    </lineage>
</organism>
<dbReference type="Pfam" id="PF13432">
    <property type="entry name" value="TPR_16"/>
    <property type="match status" value="2"/>
</dbReference>
<dbReference type="InterPro" id="IPR011990">
    <property type="entry name" value="TPR-like_helical_dom_sf"/>
</dbReference>
<accession>A0A1C0A4T2</accession>
<sequence>MMDLLRKHTKAIIYVVVVAFVATGALVYLNTPGGKGGVQQEAYAQKFDKAVATVNGEEVPYEEYAYQLQGYLRQYQGQIAPNQVVGLKANILDNIINQKLIIQEAKKKNIEPEITDEDVQTQLDKVIEYYASSKEEFEEIIKKNGQTIEDVKNNIRENMVTQKRIEAMLDAVKANVEVSDQELAKQYEEVTASHILIKTDDKEDAEAKAKAEEVLAKAKAGEDFAKLAKDYSEGPSASRGGELGSFTRGRMVKPFEEAAFSMEVGEVSDLVKTEFGYHIIKVTDKKEATGKEFEEKKEELKDKLVAQKEKEAVNNWLEEVRDNAKIVIEDQEVNAFDAARKGNFETAINNYKAAIANNQGAYYLYHNLAQVYQKNGNQEEVISTYQEAIENYPEQVDFYVSLANLYSKDEKFDKAIEVYQNGLANNENNAELHLALGDAYRNQENNEKALKQYEIFSKLAGDDIMAQYRLVNIYSQMGLEDKAKAQMEKVKEIQSKKQEEAKQEREKSKKEETKEESAE</sequence>
<evidence type="ECO:0000313" key="8">
    <source>
        <dbReference type="Proteomes" id="UP000093514"/>
    </source>
</evidence>
<feature type="region of interest" description="Disordered" evidence="4">
    <location>
        <begin position="485"/>
        <end position="519"/>
    </location>
</feature>
<dbReference type="PROSITE" id="PS50005">
    <property type="entry name" value="TPR"/>
    <property type="match status" value="2"/>
</dbReference>
<dbReference type="AlphaFoldDB" id="A0A1C0A4T2"/>
<keyword evidence="5" id="KW-1133">Transmembrane helix</keyword>
<reference evidence="8" key="1">
    <citation type="submission" date="2016-07" db="EMBL/GenBank/DDBJ databases">
        <authorList>
            <person name="Florea S."/>
            <person name="Webb J.S."/>
            <person name="Jaromczyk J."/>
            <person name="Schardl C.L."/>
        </authorList>
    </citation>
    <scope>NUCLEOTIDE SEQUENCE [LARGE SCALE GENOMIC DNA]</scope>
    <source>
        <strain evidence="8">Z6</strain>
    </source>
</reference>
<evidence type="ECO:0000256" key="2">
    <source>
        <dbReference type="PROSITE-ProRule" id="PRU00339"/>
    </source>
</evidence>
<dbReference type="Pfam" id="PF13624">
    <property type="entry name" value="SurA_N_3"/>
    <property type="match status" value="1"/>
</dbReference>
<feature type="domain" description="PpiC" evidence="6">
    <location>
        <begin position="187"/>
        <end position="284"/>
    </location>
</feature>
<dbReference type="InterPro" id="IPR000297">
    <property type="entry name" value="PPIase_PpiC"/>
</dbReference>
<feature type="transmembrane region" description="Helical" evidence="5">
    <location>
        <begin position="12"/>
        <end position="29"/>
    </location>
</feature>